<keyword evidence="18" id="KW-1185">Reference proteome</keyword>
<comment type="similarity">
    <text evidence="3 13 16">Belongs to the phosphoglycerate kinase family.</text>
</comment>
<protein>
    <recommendedName>
        <fullName evidence="6 13">Phosphoglycerate kinase</fullName>
        <ecNumber evidence="5 13">2.7.2.3</ecNumber>
    </recommendedName>
</protein>
<dbReference type="InterPro" id="IPR015824">
    <property type="entry name" value="Phosphoglycerate_kinase_N"/>
</dbReference>
<feature type="binding site" evidence="13">
    <location>
        <position position="36"/>
    </location>
    <ligand>
        <name>substrate</name>
    </ligand>
</feature>
<dbReference type="Pfam" id="PF00162">
    <property type="entry name" value="PGK"/>
    <property type="match status" value="1"/>
</dbReference>
<comment type="subunit">
    <text evidence="4 13">Monomer.</text>
</comment>
<dbReference type="GO" id="GO:0043531">
    <property type="term" value="F:ADP binding"/>
    <property type="evidence" value="ECO:0007669"/>
    <property type="project" value="TreeGrafter"/>
</dbReference>
<evidence type="ECO:0000256" key="16">
    <source>
        <dbReference type="RuleBase" id="RU000532"/>
    </source>
</evidence>
<dbReference type="EMBL" id="CP003221">
    <property type="protein sequence ID" value="EGJ51382.1"/>
    <property type="molecule type" value="Genomic_DNA"/>
</dbReference>
<feature type="binding site" evidence="13 15">
    <location>
        <begin position="351"/>
        <end position="354"/>
    </location>
    <ligand>
        <name>ATP</name>
        <dbReference type="ChEBI" id="CHEBI:30616"/>
    </ligand>
</feature>
<evidence type="ECO:0000256" key="3">
    <source>
        <dbReference type="ARBA" id="ARBA00008982"/>
    </source>
</evidence>
<dbReference type="GO" id="GO:0006096">
    <property type="term" value="P:glycolytic process"/>
    <property type="evidence" value="ECO:0007669"/>
    <property type="project" value="UniProtKB-UniRule"/>
</dbReference>
<dbReference type="eggNOG" id="COG0126">
    <property type="taxonomic scope" value="Bacteria"/>
</dbReference>
<dbReference type="CDD" id="cd00318">
    <property type="entry name" value="Phosphoglycerate_kinase"/>
    <property type="match status" value="1"/>
</dbReference>
<reference evidence="17 18" key="1">
    <citation type="journal article" date="2011" name="J. Bacteriol.">
        <title>Genome sequence of the mercury-methylating and pleomorphic Desulfovibrio africanus Strain Walvis Bay.</title>
        <authorList>
            <person name="Brown S.D."/>
            <person name="Wall J.D."/>
            <person name="Kucken A.M."/>
            <person name="Gilmour C.C."/>
            <person name="Podar M."/>
            <person name="Brandt C.C."/>
            <person name="Teshima H."/>
            <person name="Detter J.C."/>
            <person name="Han C.S."/>
            <person name="Land M.L."/>
            <person name="Lucas S."/>
            <person name="Han J."/>
            <person name="Pennacchio L."/>
            <person name="Nolan M."/>
            <person name="Pitluck S."/>
            <person name="Woyke T."/>
            <person name="Goodwin L."/>
            <person name="Palumbo A.V."/>
            <person name="Elias D.A."/>
        </authorList>
    </citation>
    <scope>NUCLEOTIDE SEQUENCE [LARGE SCALE GENOMIC DNA]</scope>
    <source>
        <strain evidence="17 18">Walvis Bay</strain>
    </source>
</reference>
<feature type="binding site" evidence="13">
    <location>
        <position position="118"/>
    </location>
    <ligand>
        <name>substrate</name>
    </ligand>
</feature>
<keyword evidence="9 13" id="KW-0547">Nucleotide-binding</keyword>
<feature type="binding site" evidence="13 14">
    <location>
        <begin position="21"/>
        <end position="23"/>
    </location>
    <ligand>
        <name>substrate</name>
    </ligand>
</feature>
<comment type="catalytic activity">
    <reaction evidence="1 13 16">
        <text>(2R)-3-phosphoglycerate + ATP = (2R)-3-phospho-glyceroyl phosphate + ADP</text>
        <dbReference type="Rhea" id="RHEA:14801"/>
        <dbReference type="ChEBI" id="CHEBI:30616"/>
        <dbReference type="ChEBI" id="CHEBI:57604"/>
        <dbReference type="ChEBI" id="CHEBI:58272"/>
        <dbReference type="ChEBI" id="CHEBI:456216"/>
        <dbReference type="EC" id="2.7.2.3"/>
    </reaction>
</comment>
<evidence type="ECO:0000256" key="4">
    <source>
        <dbReference type="ARBA" id="ARBA00011245"/>
    </source>
</evidence>
<feature type="binding site" evidence="13">
    <location>
        <position position="151"/>
    </location>
    <ligand>
        <name>substrate</name>
    </ligand>
</feature>
<dbReference type="FunFam" id="3.40.50.1260:FF:000031">
    <property type="entry name" value="Phosphoglycerate kinase 1"/>
    <property type="match status" value="1"/>
</dbReference>
<keyword evidence="10 13" id="KW-0418">Kinase</keyword>
<evidence type="ECO:0000256" key="14">
    <source>
        <dbReference type="PIRSR" id="PIRSR000724-1"/>
    </source>
</evidence>
<organism evidence="17 18">
    <name type="scientific">Desulfocurvibacter africanus subsp. africanus str. Walvis Bay</name>
    <dbReference type="NCBI Taxonomy" id="690850"/>
    <lineage>
        <taxon>Bacteria</taxon>
        <taxon>Pseudomonadati</taxon>
        <taxon>Thermodesulfobacteriota</taxon>
        <taxon>Desulfovibrionia</taxon>
        <taxon>Desulfovibrionales</taxon>
        <taxon>Desulfovibrionaceae</taxon>
        <taxon>Desulfocurvibacter</taxon>
    </lineage>
</organism>
<dbReference type="GO" id="GO:0004618">
    <property type="term" value="F:phosphoglycerate kinase activity"/>
    <property type="evidence" value="ECO:0007669"/>
    <property type="project" value="UniProtKB-UniRule"/>
</dbReference>
<sequence length="397" mass="42593">MSMRFLDQMNIKGKRLLIRVDYNVPIKNGTVQDDTRIKGSLETIQYCLDKGAALVLCSHLGKPKGKPDQAFSLKPAAQRLSELIGRKVQMAPDCVGPEVEKMVQALKPGDVLLLENLRFHEGETKNDPQFSAALAKMGEIFVNDAFGTAHRAHASMVGVTKHISQCCAGFLLKKEWEYIGENLGEPQRPYVAISGGAKVSSKLAVLYRLLSQVDALVIGGAMANTFLLAQGYSVGTSLVESELLDEAKKIMNEAETRGVKLHLPTDVVLGHGLDDKHSMGTADVNSIPRDAMVLDIGPKTREQYAKAVAKAKTVMWNGPMGAFENPAFAEGSIALAKAVAGLTDALTVVGGGDTDALVHKTGMADKFSFISTGGGSFMEFLEGKELPAFAALQECGR</sequence>
<name>F3Z2X4_DESAF</name>
<dbReference type="UniPathway" id="UPA00109">
    <property type="reaction ID" value="UER00185"/>
</dbReference>
<dbReference type="PANTHER" id="PTHR11406">
    <property type="entry name" value="PHOSPHOGLYCERATE KINASE"/>
    <property type="match status" value="1"/>
</dbReference>
<comment type="caution">
    <text evidence="13">Lacks conserved residue(s) required for the propagation of feature annotation.</text>
</comment>
<dbReference type="PANTHER" id="PTHR11406:SF23">
    <property type="entry name" value="PHOSPHOGLYCERATE KINASE 1, CHLOROPLASTIC-RELATED"/>
    <property type="match status" value="1"/>
</dbReference>
<evidence type="ECO:0000256" key="2">
    <source>
        <dbReference type="ARBA" id="ARBA00004838"/>
    </source>
</evidence>
<dbReference type="PIRSF" id="PIRSF000724">
    <property type="entry name" value="Pgk"/>
    <property type="match status" value="1"/>
</dbReference>
<evidence type="ECO:0000256" key="8">
    <source>
        <dbReference type="ARBA" id="ARBA00022679"/>
    </source>
</evidence>
<dbReference type="GO" id="GO:0006094">
    <property type="term" value="P:gluconeogenesis"/>
    <property type="evidence" value="ECO:0007669"/>
    <property type="project" value="TreeGrafter"/>
</dbReference>
<dbReference type="STRING" id="690850.Desaf_3085"/>
<accession>F3Z2X4</accession>
<evidence type="ECO:0000256" key="5">
    <source>
        <dbReference type="ARBA" id="ARBA00013061"/>
    </source>
</evidence>
<dbReference type="EC" id="2.7.2.3" evidence="5 13"/>
<dbReference type="SUPFAM" id="SSF53748">
    <property type="entry name" value="Phosphoglycerate kinase"/>
    <property type="match status" value="1"/>
</dbReference>
<evidence type="ECO:0000256" key="13">
    <source>
        <dbReference type="HAMAP-Rule" id="MF_00145"/>
    </source>
</evidence>
<evidence type="ECO:0000313" key="18">
    <source>
        <dbReference type="Proteomes" id="UP000007844"/>
    </source>
</evidence>
<feature type="binding site" evidence="13 14">
    <location>
        <begin position="59"/>
        <end position="62"/>
    </location>
    <ligand>
        <name>substrate</name>
    </ligand>
</feature>
<dbReference type="GO" id="GO:0005524">
    <property type="term" value="F:ATP binding"/>
    <property type="evidence" value="ECO:0007669"/>
    <property type="project" value="UniProtKB-KW"/>
</dbReference>
<keyword evidence="11 13" id="KW-0067">ATP-binding</keyword>
<dbReference type="KEGG" id="daf:Desaf_3085"/>
<evidence type="ECO:0000256" key="7">
    <source>
        <dbReference type="ARBA" id="ARBA00022490"/>
    </source>
</evidence>
<dbReference type="GO" id="GO:0005829">
    <property type="term" value="C:cytosol"/>
    <property type="evidence" value="ECO:0007669"/>
    <property type="project" value="TreeGrafter"/>
</dbReference>
<comment type="pathway">
    <text evidence="2 13">Carbohydrate degradation; glycolysis; pyruvate from D-glyceraldehyde 3-phosphate: step 2/5.</text>
</comment>
<dbReference type="FunFam" id="3.40.50.1260:FF:000006">
    <property type="entry name" value="Phosphoglycerate kinase"/>
    <property type="match status" value="1"/>
</dbReference>
<evidence type="ECO:0000256" key="15">
    <source>
        <dbReference type="PIRSR" id="PIRSR000724-2"/>
    </source>
</evidence>
<comment type="subcellular location">
    <subcellularLocation>
        <location evidence="13">Cytoplasm</location>
    </subcellularLocation>
</comment>
<dbReference type="InterPro" id="IPR001576">
    <property type="entry name" value="Phosphoglycerate_kinase"/>
</dbReference>
<proteinExistence type="inferred from homology"/>
<keyword evidence="8 13" id="KW-0808">Transferase</keyword>
<dbReference type="InterPro" id="IPR036043">
    <property type="entry name" value="Phosphoglycerate_kinase_sf"/>
</dbReference>
<dbReference type="PRINTS" id="PR00477">
    <property type="entry name" value="PHGLYCKINASE"/>
</dbReference>
<dbReference type="AlphaFoldDB" id="F3Z2X4"/>
<dbReference type="HAMAP" id="MF_00145">
    <property type="entry name" value="Phosphoglyc_kinase"/>
    <property type="match status" value="1"/>
</dbReference>
<feature type="binding site" evidence="14">
    <location>
        <position position="151"/>
    </location>
    <ligand>
        <name>(2R)-3-phosphoglycerate</name>
        <dbReference type="ChEBI" id="CHEBI:58272"/>
    </ligand>
</feature>
<evidence type="ECO:0000256" key="11">
    <source>
        <dbReference type="ARBA" id="ARBA00022840"/>
    </source>
</evidence>
<evidence type="ECO:0000256" key="9">
    <source>
        <dbReference type="ARBA" id="ARBA00022741"/>
    </source>
</evidence>
<evidence type="ECO:0000256" key="6">
    <source>
        <dbReference type="ARBA" id="ARBA00016471"/>
    </source>
</evidence>
<keyword evidence="12 13" id="KW-0324">Glycolysis</keyword>
<evidence type="ECO:0000313" key="17">
    <source>
        <dbReference type="EMBL" id="EGJ51382.1"/>
    </source>
</evidence>
<evidence type="ECO:0000256" key="10">
    <source>
        <dbReference type="ARBA" id="ARBA00022777"/>
    </source>
</evidence>
<feature type="binding site" evidence="13 15">
    <location>
        <position position="202"/>
    </location>
    <ligand>
        <name>ATP</name>
        <dbReference type="ChEBI" id="CHEBI:30616"/>
    </ligand>
</feature>
<dbReference type="Proteomes" id="UP000007844">
    <property type="component" value="Chromosome"/>
</dbReference>
<gene>
    <name evidence="13" type="primary">pgk</name>
    <name evidence="17" type="ORF">Desaf_3085</name>
</gene>
<feature type="binding site" evidence="13 15">
    <location>
        <position position="324"/>
    </location>
    <ligand>
        <name>ATP</name>
        <dbReference type="ChEBI" id="CHEBI:30616"/>
    </ligand>
</feature>
<evidence type="ECO:0000256" key="1">
    <source>
        <dbReference type="ARBA" id="ARBA00000642"/>
    </source>
</evidence>
<feature type="binding site" evidence="14">
    <location>
        <position position="36"/>
    </location>
    <ligand>
        <name>(2R)-3-phosphoglycerate</name>
        <dbReference type="ChEBI" id="CHEBI:58272"/>
    </ligand>
</feature>
<keyword evidence="7 13" id="KW-0963">Cytoplasm</keyword>
<dbReference type="HOGENOM" id="CLU_025427_0_2_7"/>
<dbReference type="Gene3D" id="3.40.50.1260">
    <property type="entry name" value="Phosphoglycerate kinase, N-terminal domain"/>
    <property type="match status" value="2"/>
</dbReference>
<evidence type="ECO:0000256" key="12">
    <source>
        <dbReference type="ARBA" id="ARBA00023152"/>
    </source>
</evidence>
<feature type="binding site" evidence="14">
    <location>
        <position position="118"/>
    </location>
    <ligand>
        <name>(2R)-3-phosphoglycerate</name>
        <dbReference type="ChEBI" id="CHEBI:58272"/>
    </ligand>
</feature>